<feature type="domain" description="DUF6533" evidence="2">
    <location>
        <begin position="22"/>
        <end position="66"/>
    </location>
</feature>
<dbReference type="EMBL" id="MU151129">
    <property type="protein sequence ID" value="KAF9449495.1"/>
    <property type="molecule type" value="Genomic_DNA"/>
</dbReference>
<feature type="transmembrane region" description="Helical" evidence="1">
    <location>
        <begin position="87"/>
        <end position="109"/>
    </location>
</feature>
<name>A0A9P5XH80_9AGAR</name>
<evidence type="ECO:0000256" key="1">
    <source>
        <dbReference type="SAM" id="Phobius"/>
    </source>
</evidence>
<dbReference type="Pfam" id="PF20151">
    <property type="entry name" value="DUF6533"/>
    <property type="match status" value="1"/>
</dbReference>
<keyword evidence="1" id="KW-1133">Transmembrane helix</keyword>
<feature type="transmembrane region" description="Helical" evidence="1">
    <location>
        <begin position="55"/>
        <end position="75"/>
    </location>
</feature>
<comment type="caution">
    <text evidence="3">The sequence shown here is derived from an EMBL/GenBank/DDBJ whole genome shotgun (WGS) entry which is preliminary data.</text>
</comment>
<feature type="transmembrane region" description="Helical" evidence="1">
    <location>
        <begin position="168"/>
        <end position="192"/>
    </location>
</feature>
<feature type="transmembrane region" description="Helical" evidence="1">
    <location>
        <begin position="121"/>
        <end position="148"/>
    </location>
</feature>
<gene>
    <name evidence="3" type="ORF">P691DRAFT_703153</name>
</gene>
<evidence type="ECO:0000313" key="4">
    <source>
        <dbReference type="Proteomes" id="UP000807342"/>
    </source>
</evidence>
<evidence type="ECO:0000259" key="2">
    <source>
        <dbReference type="Pfam" id="PF20151"/>
    </source>
</evidence>
<dbReference type="InterPro" id="IPR045340">
    <property type="entry name" value="DUF6533"/>
</dbReference>
<feature type="transmembrane region" description="Helical" evidence="1">
    <location>
        <begin position="15"/>
        <end position="35"/>
    </location>
</feature>
<sequence length="281" mass="32797">MTPTEIEVMHATIRVMYLINAFNLASIAMLVYDYFLTLGQEVELIWKSRWNTVKFLFLLTRYLPFIGSGIILFYQFAPKATAYQCAIAFKCTAWTFIIGISIAELLLTIRTWAVWEKDRRLTIGLPIFFVSFWVTQYALVGLYLGTLTYEPSPYQPWVTCATFHMNRLLSVCWILLMIYDAGILILIVIQTLRTFRSWGNVPLTRVICQDGIAYFAYLFLLSFANIIIIMKLPREFVHLLTMIERVVHSVLTCRIILQIRQQDVRDWAQDLDDMDLKEILT</sequence>
<keyword evidence="4" id="KW-1185">Reference proteome</keyword>
<dbReference type="OrthoDB" id="3350812at2759"/>
<dbReference type="Proteomes" id="UP000807342">
    <property type="component" value="Unassembled WGS sequence"/>
</dbReference>
<proteinExistence type="predicted"/>
<evidence type="ECO:0000313" key="3">
    <source>
        <dbReference type="EMBL" id="KAF9449495.1"/>
    </source>
</evidence>
<organism evidence="3 4">
    <name type="scientific">Macrolepiota fuliginosa MF-IS2</name>
    <dbReference type="NCBI Taxonomy" id="1400762"/>
    <lineage>
        <taxon>Eukaryota</taxon>
        <taxon>Fungi</taxon>
        <taxon>Dikarya</taxon>
        <taxon>Basidiomycota</taxon>
        <taxon>Agaricomycotina</taxon>
        <taxon>Agaricomycetes</taxon>
        <taxon>Agaricomycetidae</taxon>
        <taxon>Agaricales</taxon>
        <taxon>Agaricineae</taxon>
        <taxon>Agaricaceae</taxon>
        <taxon>Macrolepiota</taxon>
    </lineage>
</organism>
<keyword evidence="1" id="KW-0812">Transmembrane</keyword>
<keyword evidence="1" id="KW-0472">Membrane</keyword>
<feature type="transmembrane region" description="Helical" evidence="1">
    <location>
        <begin position="212"/>
        <end position="230"/>
    </location>
</feature>
<accession>A0A9P5XH80</accession>
<protein>
    <recommendedName>
        <fullName evidence="2">DUF6533 domain-containing protein</fullName>
    </recommendedName>
</protein>
<dbReference type="AlphaFoldDB" id="A0A9P5XH80"/>
<reference evidence="3" key="1">
    <citation type="submission" date="2020-11" db="EMBL/GenBank/DDBJ databases">
        <authorList>
            <consortium name="DOE Joint Genome Institute"/>
            <person name="Ahrendt S."/>
            <person name="Riley R."/>
            <person name="Andreopoulos W."/>
            <person name="Labutti K."/>
            <person name="Pangilinan J."/>
            <person name="Ruiz-Duenas F.J."/>
            <person name="Barrasa J.M."/>
            <person name="Sanchez-Garcia M."/>
            <person name="Camarero S."/>
            <person name="Miyauchi S."/>
            <person name="Serrano A."/>
            <person name="Linde D."/>
            <person name="Babiker R."/>
            <person name="Drula E."/>
            <person name="Ayuso-Fernandez I."/>
            <person name="Pacheco R."/>
            <person name="Padilla G."/>
            <person name="Ferreira P."/>
            <person name="Barriuso J."/>
            <person name="Kellner H."/>
            <person name="Castanera R."/>
            <person name="Alfaro M."/>
            <person name="Ramirez L."/>
            <person name="Pisabarro A.G."/>
            <person name="Kuo A."/>
            <person name="Tritt A."/>
            <person name="Lipzen A."/>
            <person name="He G."/>
            <person name="Yan M."/>
            <person name="Ng V."/>
            <person name="Cullen D."/>
            <person name="Martin F."/>
            <person name="Rosso M.-N."/>
            <person name="Henrissat B."/>
            <person name="Hibbett D."/>
            <person name="Martinez A.T."/>
            <person name="Grigoriev I.V."/>
        </authorList>
    </citation>
    <scope>NUCLEOTIDE SEQUENCE</scope>
    <source>
        <strain evidence="3">MF-IS2</strain>
    </source>
</reference>